<dbReference type="OrthoDB" id="641593at2759"/>
<dbReference type="PANTHER" id="PTHR36806">
    <property type="entry name" value="ADENINE PHOSPHORIBOSYLTRANSFERASE"/>
    <property type="match status" value="1"/>
</dbReference>
<gene>
    <name evidence="1" type="ORF">F511_01860</name>
</gene>
<dbReference type="EMBL" id="KQ992022">
    <property type="protein sequence ID" value="KZV51068.1"/>
    <property type="molecule type" value="Genomic_DNA"/>
</dbReference>
<name>A0A2Z7CWF3_9LAMI</name>
<dbReference type="Proteomes" id="UP000250235">
    <property type="component" value="Unassembled WGS sequence"/>
</dbReference>
<sequence length="115" mass="12759">MSFGTLAAVLPDAKELLAAVSDFSRINSDTERVAWVGRNYGNILRVSKSLLTRLLKVFGQSGPTREFLEALQKEVMEGDLLKDCLELGSNDLQGLIQVFKDIVTQYAYTSTKTEL</sequence>
<proteinExistence type="predicted"/>
<reference evidence="1 2" key="1">
    <citation type="journal article" date="2015" name="Proc. Natl. Acad. Sci. U.S.A.">
        <title>The resurrection genome of Boea hygrometrica: A blueprint for survival of dehydration.</title>
        <authorList>
            <person name="Xiao L."/>
            <person name="Yang G."/>
            <person name="Zhang L."/>
            <person name="Yang X."/>
            <person name="Zhao S."/>
            <person name="Ji Z."/>
            <person name="Zhou Q."/>
            <person name="Hu M."/>
            <person name="Wang Y."/>
            <person name="Chen M."/>
            <person name="Xu Y."/>
            <person name="Jin H."/>
            <person name="Xiao X."/>
            <person name="Hu G."/>
            <person name="Bao F."/>
            <person name="Hu Y."/>
            <person name="Wan P."/>
            <person name="Li L."/>
            <person name="Deng X."/>
            <person name="Kuang T."/>
            <person name="Xiang C."/>
            <person name="Zhu J.K."/>
            <person name="Oliver M.J."/>
            <person name="He Y."/>
        </authorList>
    </citation>
    <scope>NUCLEOTIDE SEQUENCE [LARGE SCALE GENOMIC DNA]</scope>
    <source>
        <strain evidence="2">cv. XS01</strain>
    </source>
</reference>
<dbReference type="AlphaFoldDB" id="A0A2Z7CWF3"/>
<evidence type="ECO:0000313" key="2">
    <source>
        <dbReference type="Proteomes" id="UP000250235"/>
    </source>
</evidence>
<evidence type="ECO:0000313" key="1">
    <source>
        <dbReference type="EMBL" id="KZV51068.1"/>
    </source>
</evidence>
<organism evidence="1 2">
    <name type="scientific">Dorcoceras hygrometricum</name>
    <dbReference type="NCBI Taxonomy" id="472368"/>
    <lineage>
        <taxon>Eukaryota</taxon>
        <taxon>Viridiplantae</taxon>
        <taxon>Streptophyta</taxon>
        <taxon>Embryophyta</taxon>
        <taxon>Tracheophyta</taxon>
        <taxon>Spermatophyta</taxon>
        <taxon>Magnoliopsida</taxon>
        <taxon>eudicotyledons</taxon>
        <taxon>Gunneridae</taxon>
        <taxon>Pentapetalae</taxon>
        <taxon>asterids</taxon>
        <taxon>lamiids</taxon>
        <taxon>Lamiales</taxon>
        <taxon>Gesneriaceae</taxon>
        <taxon>Didymocarpoideae</taxon>
        <taxon>Trichosporeae</taxon>
        <taxon>Loxocarpinae</taxon>
        <taxon>Dorcoceras</taxon>
    </lineage>
</organism>
<accession>A0A2Z7CWF3</accession>
<protein>
    <submittedName>
        <fullName evidence="1">Uncharacterized protein</fullName>
    </submittedName>
</protein>
<keyword evidence="2" id="KW-1185">Reference proteome</keyword>